<evidence type="ECO:0000313" key="8">
    <source>
        <dbReference type="EMBL" id="CAB0039166.1"/>
    </source>
</evidence>
<proteinExistence type="predicted"/>
<feature type="region of interest" description="Disordered" evidence="6">
    <location>
        <begin position="1"/>
        <end position="23"/>
    </location>
</feature>
<dbReference type="InterPro" id="IPR050329">
    <property type="entry name" value="GLI_C2H2-zinc-finger"/>
</dbReference>
<reference evidence="8 9" key="1">
    <citation type="submission" date="2020-02" db="EMBL/GenBank/DDBJ databases">
        <authorList>
            <person name="Ferguson B K."/>
        </authorList>
    </citation>
    <scope>NUCLEOTIDE SEQUENCE [LARGE SCALE GENOMIC DNA]</scope>
</reference>
<dbReference type="Gene3D" id="3.30.160.60">
    <property type="entry name" value="Classic Zinc Finger"/>
    <property type="match status" value="1"/>
</dbReference>
<feature type="compositionally biased region" description="Polar residues" evidence="6">
    <location>
        <begin position="1"/>
        <end position="11"/>
    </location>
</feature>
<evidence type="ECO:0000256" key="4">
    <source>
        <dbReference type="ARBA" id="ARBA00022833"/>
    </source>
</evidence>
<dbReference type="GO" id="GO:0005634">
    <property type="term" value="C:nucleus"/>
    <property type="evidence" value="ECO:0007669"/>
    <property type="project" value="UniProtKB-ARBA"/>
</dbReference>
<name>A0A6H5INR3_9HYME</name>
<organism evidence="8 9">
    <name type="scientific">Trichogramma brassicae</name>
    <dbReference type="NCBI Taxonomy" id="86971"/>
    <lineage>
        <taxon>Eukaryota</taxon>
        <taxon>Metazoa</taxon>
        <taxon>Ecdysozoa</taxon>
        <taxon>Arthropoda</taxon>
        <taxon>Hexapoda</taxon>
        <taxon>Insecta</taxon>
        <taxon>Pterygota</taxon>
        <taxon>Neoptera</taxon>
        <taxon>Endopterygota</taxon>
        <taxon>Hymenoptera</taxon>
        <taxon>Apocrita</taxon>
        <taxon>Proctotrupomorpha</taxon>
        <taxon>Chalcidoidea</taxon>
        <taxon>Trichogrammatidae</taxon>
        <taxon>Trichogramma</taxon>
    </lineage>
</organism>
<keyword evidence="4" id="KW-0862">Zinc</keyword>
<dbReference type="PANTHER" id="PTHR19818">
    <property type="entry name" value="ZINC FINGER PROTEIN ZIC AND GLI"/>
    <property type="match status" value="1"/>
</dbReference>
<dbReference type="SUPFAM" id="SSF57667">
    <property type="entry name" value="beta-beta-alpha zinc fingers"/>
    <property type="match status" value="1"/>
</dbReference>
<evidence type="ECO:0000256" key="5">
    <source>
        <dbReference type="PROSITE-ProRule" id="PRU00042"/>
    </source>
</evidence>
<evidence type="ECO:0000259" key="7">
    <source>
        <dbReference type="PROSITE" id="PS50157"/>
    </source>
</evidence>
<dbReference type="GO" id="GO:0045944">
    <property type="term" value="P:positive regulation of transcription by RNA polymerase II"/>
    <property type="evidence" value="ECO:0007669"/>
    <property type="project" value="UniProtKB-ARBA"/>
</dbReference>
<dbReference type="GO" id="GO:0000981">
    <property type="term" value="F:DNA-binding transcription factor activity, RNA polymerase II-specific"/>
    <property type="evidence" value="ECO:0007669"/>
    <property type="project" value="TreeGrafter"/>
</dbReference>
<evidence type="ECO:0000313" key="9">
    <source>
        <dbReference type="Proteomes" id="UP000479190"/>
    </source>
</evidence>
<sequence>MARSRSLTSTPARPRAHTHTHPSTEGLAITLAAILKHLRLDAASRAPRRRAVCAMRLVYYYYIKYGPRETRRFDDGFDYRNNRQYQEKLRLKLNECEESVEEARRDIDVEVVVHVPQQQQQAYSCATNPIQFSCLPYAYVLEYFMHCMYCGACQSRRKIDATLMSFDDPRAIIDTCTRPSNTLFRCDKKFGYKHHLLHHQKTVHEGRKDYACDKCEKKFGHKRPLLRHQKSAHEGHKDYVFDKCEKKIGQKPDLLYHLKTVHENHKDYAKNHCEKE</sequence>
<dbReference type="AlphaFoldDB" id="A0A6H5INR3"/>
<dbReference type="PROSITE" id="PS50157">
    <property type="entry name" value="ZINC_FINGER_C2H2_2"/>
    <property type="match status" value="2"/>
</dbReference>
<dbReference type="InterPro" id="IPR013087">
    <property type="entry name" value="Znf_C2H2_type"/>
</dbReference>
<dbReference type="GO" id="GO:0008270">
    <property type="term" value="F:zinc ion binding"/>
    <property type="evidence" value="ECO:0007669"/>
    <property type="project" value="UniProtKB-KW"/>
</dbReference>
<keyword evidence="9" id="KW-1185">Reference proteome</keyword>
<dbReference type="PANTHER" id="PTHR19818:SF139">
    <property type="entry name" value="PAIR-RULE PROTEIN ODD-PAIRED"/>
    <property type="match status" value="1"/>
</dbReference>
<evidence type="ECO:0000256" key="2">
    <source>
        <dbReference type="ARBA" id="ARBA00022737"/>
    </source>
</evidence>
<protein>
    <recommendedName>
        <fullName evidence="7">C2H2-type domain-containing protein</fullName>
    </recommendedName>
</protein>
<dbReference type="PROSITE" id="PS00028">
    <property type="entry name" value="ZINC_FINGER_C2H2_1"/>
    <property type="match status" value="1"/>
</dbReference>
<gene>
    <name evidence="8" type="ORF">TBRA_LOCUS10923</name>
</gene>
<dbReference type="OrthoDB" id="6077919at2759"/>
<feature type="domain" description="C2H2-type" evidence="7">
    <location>
        <begin position="210"/>
        <end position="238"/>
    </location>
</feature>
<dbReference type="GO" id="GO:0000978">
    <property type="term" value="F:RNA polymerase II cis-regulatory region sequence-specific DNA binding"/>
    <property type="evidence" value="ECO:0007669"/>
    <property type="project" value="TreeGrafter"/>
</dbReference>
<feature type="domain" description="C2H2-type" evidence="7">
    <location>
        <begin position="174"/>
        <end position="209"/>
    </location>
</feature>
<keyword evidence="2" id="KW-0677">Repeat</keyword>
<dbReference type="SMART" id="SM00355">
    <property type="entry name" value="ZnF_C2H2"/>
    <property type="match status" value="3"/>
</dbReference>
<evidence type="ECO:0000256" key="3">
    <source>
        <dbReference type="ARBA" id="ARBA00022771"/>
    </source>
</evidence>
<dbReference type="InterPro" id="IPR036236">
    <property type="entry name" value="Znf_C2H2_sf"/>
</dbReference>
<accession>A0A6H5INR3</accession>
<dbReference type="EMBL" id="CADCXV010000942">
    <property type="protein sequence ID" value="CAB0039166.1"/>
    <property type="molecule type" value="Genomic_DNA"/>
</dbReference>
<evidence type="ECO:0000256" key="6">
    <source>
        <dbReference type="SAM" id="MobiDB-lite"/>
    </source>
</evidence>
<evidence type="ECO:0000256" key="1">
    <source>
        <dbReference type="ARBA" id="ARBA00022723"/>
    </source>
</evidence>
<dbReference type="Proteomes" id="UP000479190">
    <property type="component" value="Unassembled WGS sequence"/>
</dbReference>
<keyword evidence="3 5" id="KW-0863">Zinc-finger</keyword>
<keyword evidence="1" id="KW-0479">Metal-binding</keyword>